<dbReference type="SUPFAM" id="SSF46785">
    <property type="entry name" value="Winged helix' DNA-binding domain"/>
    <property type="match status" value="1"/>
</dbReference>
<dbReference type="PANTHER" id="PTHR33154">
    <property type="entry name" value="TRANSCRIPTIONAL REGULATOR, ARSR FAMILY"/>
    <property type="match status" value="1"/>
</dbReference>
<keyword evidence="6" id="KW-1185">Reference proteome</keyword>
<dbReference type="KEGG" id="fgi:OP10G_2387"/>
<dbReference type="PROSITE" id="PS50987">
    <property type="entry name" value="HTH_ARSR_2"/>
    <property type="match status" value="1"/>
</dbReference>
<dbReference type="InterPro" id="IPR011991">
    <property type="entry name" value="ArsR-like_HTH"/>
</dbReference>
<evidence type="ECO:0000256" key="3">
    <source>
        <dbReference type="ARBA" id="ARBA00023163"/>
    </source>
</evidence>
<dbReference type="InterPro" id="IPR051081">
    <property type="entry name" value="HTH_MetalResp_TranReg"/>
</dbReference>
<dbReference type="SUPFAM" id="SSF55961">
    <property type="entry name" value="Bet v1-like"/>
    <property type="match status" value="1"/>
</dbReference>
<dbReference type="AlphaFoldDB" id="A0A068NSK3"/>
<dbReference type="eggNOG" id="COG0640">
    <property type="taxonomic scope" value="Bacteria"/>
</dbReference>
<gene>
    <name evidence="5" type="ORF">OP10G_2387</name>
</gene>
<evidence type="ECO:0000259" key="4">
    <source>
        <dbReference type="PROSITE" id="PS50987"/>
    </source>
</evidence>
<dbReference type="GO" id="GO:0003677">
    <property type="term" value="F:DNA binding"/>
    <property type="evidence" value="ECO:0007669"/>
    <property type="project" value="UniProtKB-KW"/>
</dbReference>
<keyword evidence="1" id="KW-0805">Transcription regulation</keyword>
<dbReference type="InterPro" id="IPR001845">
    <property type="entry name" value="HTH_ArsR_DNA-bd_dom"/>
</dbReference>
<reference evidence="5 6" key="1">
    <citation type="journal article" date="2014" name="PLoS ONE">
        <title>The first complete genome sequence of the class fimbriimonadia in the phylum armatimonadetes.</title>
        <authorList>
            <person name="Hu Z.Y."/>
            <person name="Wang Y.Z."/>
            <person name="Im W.T."/>
            <person name="Wang S.Y."/>
            <person name="Zhao G.P."/>
            <person name="Zheng H.J."/>
            <person name="Quan Z.X."/>
        </authorList>
    </citation>
    <scope>NUCLEOTIDE SEQUENCE [LARGE SCALE GENOMIC DNA]</scope>
    <source>
        <strain evidence="5">Gsoil 348</strain>
    </source>
</reference>
<dbReference type="SMART" id="SM00418">
    <property type="entry name" value="HTH_ARSR"/>
    <property type="match status" value="1"/>
</dbReference>
<evidence type="ECO:0000256" key="1">
    <source>
        <dbReference type="ARBA" id="ARBA00023015"/>
    </source>
</evidence>
<dbReference type="InterPro" id="IPR036388">
    <property type="entry name" value="WH-like_DNA-bd_sf"/>
</dbReference>
<dbReference type="GO" id="GO:0003700">
    <property type="term" value="F:DNA-binding transcription factor activity"/>
    <property type="evidence" value="ECO:0007669"/>
    <property type="project" value="InterPro"/>
</dbReference>
<keyword evidence="3" id="KW-0804">Transcription</keyword>
<dbReference type="Gene3D" id="1.10.10.10">
    <property type="entry name" value="Winged helix-like DNA-binding domain superfamily/Winged helix DNA-binding domain"/>
    <property type="match status" value="1"/>
</dbReference>
<dbReference type="InterPro" id="IPR036390">
    <property type="entry name" value="WH_DNA-bd_sf"/>
</dbReference>
<proteinExistence type="predicted"/>
<accession>A0A068NSK3</accession>
<dbReference type="EMBL" id="CP007139">
    <property type="protein sequence ID" value="AIE85755.1"/>
    <property type="molecule type" value="Genomic_DNA"/>
</dbReference>
<dbReference type="CDD" id="cd00090">
    <property type="entry name" value="HTH_ARSR"/>
    <property type="match status" value="1"/>
</dbReference>
<protein>
    <submittedName>
        <fullName evidence="5">Transcriptional regulator protein</fullName>
    </submittedName>
</protein>
<dbReference type="PRINTS" id="PR00778">
    <property type="entry name" value="HTHARSR"/>
</dbReference>
<keyword evidence="2" id="KW-0238">DNA-binding</keyword>
<evidence type="ECO:0000313" key="5">
    <source>
        <dbReference type="EMBL" id="AIE85755.1"/>
    </source>
</evidence>
<dbReference type="CDD" id="cd07814">
    <property type="entry name" value="SRPBCC_CalC_Aha1-like"/>
    <property type="match status" value="1"/>
</dbReference>
<organism evidence="5 6">
    <name type="scientific">Fimbriimonas ginsengisoli Gsoil 348</name>
    <dbReference type="NCBI Taxonomy" id="661478"/>
    <lineage>
        <taxon>Bacteria</taxon>
        <taxon>Bacillati</taxon>
        <taxon>Armatimonadota</taxon>
        <taxon>Fimbriimonadia</taxon>
        <taxon>Fimbriimonadales</taxon>
        <taxon>Fimbriimonadaceae</taxon>
        <taxon>Fimbriimonas</taxon>
    </lineage>
</organism>
<name>A0A068NSK3_FIMGI</name>
<dbReference type="Gene3D" id="3.30.530.20">
    <property type="match status" value="1"/>
</dbReference>
<evidence type="ECO:0000313" key="6">
    <source>
        <dbReference type="Proteomes" id="UP000027982"/>
    </source>
</evidence>
<dbReference type="Pfam" id="PF12840">
    <property type="entry name" value="HTH_20"/>
    <property type="match status" value="1"/>
</dbReference>
<dbReference type="Proteomes" id="UP000027982">
    <property type="component" value="Chromosome"/>
</dbReference>
<feature type="domain" description="HTH arsR-type" evidence="4">
    <location>
        <begin position="1"/>
        <end position="90"/>
    </location>
</feature>
<dbReference type="HOGENOM" id="CLU_1056676_0_0_0"/>
<dbReference type="STRING" id="661478.OP10G_2387"/>
<evidence type="ECO:0000256" key="2">
    <source>
        <dbReference type="ARBA" id="ARBA00023125"/>
    </source>
</evidence>
<dbReference type="PANTHER" id="PTHR33154:SF33">
    <property type="entry name" value="TRANSCRIPTIONAL REPRESSOR SDPR"/>
    <property type="match status" value="1"/>
</dbReference>
<sequence length="263" mass="30117">MESDTVWRALASPHRRKLLDLMKDGPRTTGQLSKDLPELTRFAVMQHLGVLEEAGLVLSRKEGKSRFNYLNPIPLRQTLERWLTSSSSTAAETALHLKRYAETRREVAQQMDQNDYRFVKIEMEMKIDAPRERVFAALTEELNNWWPHRFKPDSQVSCDVRVGGRIEERFANGGGAVYGEIVYMDAPFQIASGGTSALNRGMSSYSMDTLEEDGESTVLKRNFQIWGYVPENVEKMYREGSRQIMEVALNRYLRDGIGYQVPA</sequence>
<dbReference type="InterPro" id="IPR023393">
    <property type="entry name" value="START-like_dom_sf"/>
</dbReference>